<reference evidence="2 3" key="1">
    <citation type="submission" date="2019-06" db="EMBL/GenBank/DDBJ databases">
        <authorList>
            <person name="Livingstone P."/>
            <person name="Whitworth D."/>
        </authorList>
    </citation>
    <scope>NUCLEOTIDE SEQUENCE [LARGE SCALE GENOMIC DNA]</scope>
    <source>
        <strain evidence="2 3">AM401</strain>
    </source>
</reference>
<dbReference type="EMBL" id="VIFM01000056">
    <property type="protein sequence ID" value="TQF14903.1"/>
    <property type="molecule type" value="Genomic_DNA"/>
</dbReference>
<dbReference type="PANTHER" id="PTHR46580">
    <property type="entry name" value="SENSOR KINASE-RELATED"/>
    <property type="match status" value="1"/>
</dbReference>
<dbReference type="Pfam" id="PF13517">
    <property type="entry name" value="FG-GAP_3"/>
    <property type="match status" value="2"/>
</dbReference>
<evidence type="ECO:0000256" key="1">
    <source>
        <dbReference type="ARBA" id="ARBA00022729"/>
    </source>
</evidence>
<dbReference type="InterPro" id="IPR013517">
    <property type="entry name" value="FG-GAP"/>
</dbReference>
<comment type="caution">
    <text evidence="2">The sequence shown here is derived from an EMBL/GenBank/DDBJ whole genome shotgun (WGS) entry which is preliminary data.</text>
</comment>
<dbReference type="SUPFAM" id="SSF69318">
    <property type="entry name" value="Integrin alpha N-terminal domain"/>
    <property type="match status" value="1"/>
</dbReference>
<protein>
    <submittedName>
        <fullName evidence="2">VCBS repeat-containing protein</fullName>
    </submittedName>
</protein>
<keyword evidence="1" id="KW-0732">Signal</keyword>
<accession>A0A540X126</accession>
<keyword evidence="3" id="KW-1185">Reference proteome</keyword>
<dbReference type="OrthoDB" id="5379997at2"/>
<proteinExistence type="predicted"/>
<dbReference type="AlphaFoldDB" id="A0A540X126"/>
<organism evidence="2 3">
    <name type="scientific">Myxococcus llanfairpwllgwyngyllgogerychwyrndrobwllllantysiliogogogochensis</name>
    <dbReference type="NCBI Taxonomy" id="2590453"/>
    <lineage>
        <taxon>Bacteria</taxon>
        <taxon>Pseudomonadati</taxon>
        <taxon>Myxococcota</taxon>
        <taxon>Myxococcia</taxon>
        <taxon>Myxococcales</taxon>
        <taxon>Cystobacterineae</taxon>
        <taxon>Myxococcaceae</taxon>
        <taxon>Myxococcus</taxon>
    </lineage>
</organism>
<dbReference type="Proteomes" id="UP000315369">
    <property type="component" value="Unassembled WGS sequence"/>
</dbReference>
<dbReference type="Pfam" id="PF01839">
    <property type="entry name" value="FG-GAP"/>
    <property type="match status" value="1"/>
</dbReference>
<evidence type="ECO:0000313" key="2">
    <source>
        <dbReference type="EMBL" id="TQF14903.1"/>
    </source>
</evidence>
<dbReference type="InterPro" id="IPR028994">
    <property type="entry name" value="Integrin_alpha_N"/>
</dbReference>
<name>A0A540X126_9BACT</name>
<evidence type="ECO:0000313" key="3">
    <source>
        <dbReference type="Proteomes" id="UP000315369"/>
    </source>
</evidence>
<gene>
    <name evidence="2" type="ORF">FJV41_16490</name>
</gene>
<sequence length="406" mass="41978">MFPRPWGPLRGSHPPALGRTMFRFHHLLLGCCAGLACTSSTISPRVLSDAQWLGFPEARVTLSAGGSKARGLHVADVDGDGVKDLVLVASQEEQVCIHQGVGRGGFAAPRCLAAGTTPMDVAVSDVNGDGRQDLLIVGHFSNALTVRLGAADGAFLAGIPYSLGNHSQQVRVADLDGDGHLDAITKNAGSAGFWNITSLKGRGDGSFGEAVPHSVTGLPRDLVVADVNDDALPDVLVLNTNSFTVDILLARKDEKLTAVPPLKLSGSADDEPFRLAPVEVNGDGKLDLVITHGLSDSGYLSLHLGDGKGGFTSTQSILANEPGEVVVADFNQDGRSDIAHAGMSGGVYLLLGAADGQLGAPMRVASSVTPTSLVAEDLDADGFPDLAWTTPDSVEVLLGSTTRGEP</sequence>
<dbReference type="Gene3D" id="2.130.10.130">
    <property type="entry name" value="Integrin alpha, N-terminal"/>
    <property type="match status" value="2"/>
</dbReference>